<protein>
    <submittedName>
        <fullName evidence="2">Uncharacterized protein</fullName>
    </submittedName>
</protein>
<gene>
    <name evidence="2" type="ORF">SDC9_167342</name>
</gene>
<dbReference type="AlphaFoldDB" id="A0A645FZI4"/>
<name>A0A645FZI4_9ZZZZ</name>
<feature type="region of interest" description="Disordered" evidence="1">
    <location>
        <begin position="46"/>
        <end position="120"/>
    </location>
</feature>
<feature type="compositionally biased region" description="Basic and acidic residues" evidence="1">
    <location>
        <begin position="101"/>
        <end position="110"/>
    </location>
</feature>
<accession>A0A645FZI4</accession>
<sequence length="151" mass="17253">MRDFIGRPVTTDRNQYKRHQSEYGGNLYAPERKILVPLLDQVPAAYPHHERGAEAPRRGDRMKKLVDGNGRSGHRPEVDHLVPHGLGVELHPDGILHPGVRHQDPERRQSGPEGHQPGRSQVHLFAYPVPPEKHDGNERCFEEERYNTFNG</sequence>
<comment type="caution">
    <text evidence="2">The sequence shown here is derived from an EMBL/GenBank/DDBJ whole genome shotgun (WGS) entry which is preliminary data.</text>
</comment>
<organism evidence="2">
    <name type="scientific">bioreactor metagenome</name>
    <dbReference type="NCBI Taxonomy" id="1076179"/>
    <lineage>
        <taxon>unclassified sequences</taxon>
        <taxon>metagenomes</taxon>
        <taxon>ecological metagenomes</taxon>
    </lineage>
</organism>
<dbReference type="EMBL" id="VSSQ01067608">
    <property type="protein sequence ID" value="MPN19967.1"/>
    <property type="molecule type" value="Genomic_DNA"/>
</dbReference>
<reference evidence="2" key="1">
    <citation type="submission" date="2019-08" db="EMBL/GenBank/DDBJ databases">
        <authorList>
            <person name="Kucharzyk K."/>
            <person name="Murdoch R.W."/>
            <person name="Higgins S."/>
            <person name="Loffler F."/>
        </authorList>
    </citation>
    <scope>NUCLEOTIDE SEQUENCE</scope>
</reference>
<evidence type="ECO:0000256" key="1">
    <source>
        <dbReference type="SAM" id="MobiDB-lite"/>
    </source>
</evidence>
<evidence type="ECO:0000313" key="2">
    <source>
        <dbReference type="EMBL" id="MPN19967.1"/>
    </source>
</evidence>
<feature type="region of interest" description="Disordered" evidence="1">
    <location>
        <begin position="1"/>
        <end position="24"/>
    </location>
</feature>
<feature type="compositionally biased region" description="Basic and acidic residues" evidence="1">
    <location>
        <begin position="47"/>
        <end position="66"/>
    </location>
</feature>
<proteinExistence type="predicted"/>